<keyword evidence="4" id="KW-1185">Reference proteome</keyword>
<evidence type="ECO:0000259" key="2">
    <source>
        <dbReference type="Pfam" id="PF13439"/>
    </source>
</evidence>
<dbReference type="Proteomes" id="UP000094828">
    <property type="component" value="Unassembled WGS sequence"/>
</dbReference>
<dbReference type="PANTHER" id="PTHR45947:SF3">
    <property type="entry name" value="SULFOQUINOVOSYL TRANSFERASE SQD2"/>
    <property type="match status" value="1"/>
</dbReference>
<dbReference type="EMBL" id="LYDR01000090">
    <property type="protein sequence ID" value="ODA31272.1"/>
    <property type="molecule type" value="Genomic_DNA"/>
</dbReference>
<keyword evidence="3" id="KW-0808">Transferase</keyword>
<gene>
    <name evidence="3" type="ORF">A6X21_22650</name>
</gene>
<dbReference type="OrthoDB" id="9795068at2"/>
<dbReference type="InterPro" id="IPR050194">
    <property type="entry name" value="Glycosyltransferase_grp1"/>
</dbReference>
<name>A0A1C3EDE6_9PLAN</name>
<evidence type="ECO:0000313" key="3">
    <source>
        <dbReference type="EMBL" id="ODA31272.1"/>
    </source>
</evidence>
<reference evidence="3 4" key="1">
    <citation type="submission" date="2016-05" db="EMBL/GenBank/DDBJ databases">
        <title>Genomic and physiological characterization of Planctopirus sp. isolated from fresh water lake.</title>
        <authorList>
            <person name="Subhash Y."/>
            <person name="Ramana C."/>
        </authorList>
    </citation>
    <scope>NUCLEOTIDE SEQUENCE [LARGE SCALE GENOMIC DNA]</scope>
    <source>
        <strain evidence="3 4">JC280</strain>
    </source>
</reference>
<feature type="domain" description="Glycosyltransferase subfamily 4-like N-terminal" evidence="2">
    <location>
        <begin position="16"/>
        <end position="178"/>
    </location>
</feature>
<dbReference type="Pfam" id="PF13439">
    <property type="entry name" value="Glyco_transf_4"/>
    <property type="match status" value="1"/>
</dbReference>
<organism evidence="3 4">
    <name type="scientific">Planctopirus hydrillae</name>
    <dbReference type="NCBI Taxonomy" id="1841610"/>
    <lineage>
        <taxon>Bacteria</taxon>
        <taxon>Pseudomonadati</taxon>
        <taxon>Planctomycetota</taxon>
        <taxon>Planctomycetia</taxon>
        <taxon>Planctomycetales</taxon>
        <taxon>Planctomycetaceae</taxon>
        <taxon>Planctopirus</taxon>
    </lineage>
</organism>
<evidence type="ECO:0000259" key="1">
    <source>
        <dbReference type="Pfam" id="PF00534"/>
    </source>
</evidence>
<feature type="domain" description="Glycosyl transferase family 1" evidence="1">
    <location>
        <begin position="191"/>
        <end position="345"/>
    </location>
</feature>
<dbReference type="InterPro" id="IPR001296">
    <property type="entry name" value="Glyco_trans_1"/>
</dbReference>
<dbReference type="CDD" id="cd03801">
    <property type="entry name" value="GT4_PimA-like"/>
    <property type="match status" value="1"/>
</dbReference>
<dbReference type="STRING" id="1841610.A6X21_22650"/>
<dbReference type="Pfam" id="PF00534">
    <property type="entry name" value="Glycos_transf_1"/>
    <property type="match status" value="1"/>
</dbReference>
<dbReference type="PANTHER" id="PTHR45947">
    <property type="entry name" value="SULFOQUINOVOSYL TRANSFERASE SQD2"/>
    <property type="match status" value="1"/>
</dbReference>
<dbReference type="GO" id="GO:0016758">
    <property type="term" value="F:hexosyltransferase activity"/>
    <property type="evidence" value="ECO:0007669"/>
    <property type="project" value="TreeGrafter"/>
</dbReference>
<proteinExistence type="predicted"/>
<accession>A0A1C3EDE6</accession>
<dbReference type="AlphaFoldDB" id="A0A1C3EDE6"/>
<sequence length="381" mass="42868">MRIALVRRVCSLKKAGAERYCINLMRQLRAKGHEVTIVGESMDDSLKAEAKHLKVPVSKWTSWTKNLSLARNARKVFANQGFDIVHGLSRVYGLDTYRLTDPLQTHWLKVFYRGKMQQFLQRLNPRHRTILRIEKQLFGPDGPRRIIVQSKLDERLLKEYFEVDPKRVCRVTNGVDTTNFHPDYQQERLAVRAEWKIPADAPLLTFASMDFRRKGLSRLLQAMAIARTSGMWLMVIGDGDIARFKALAASMNLADRLVFTGRQQAIARLYAASDLFVLPTIYEPFPNVNLEAMACGIPVITTATAGGADAIEPAINGYVIASPDDVECLADRIDFHFGRGETQLRLMSAAARSTALRYTPEANAEQTLAVFQEVLSEKAAA</sequence>
<dbReference type="SUPFAM" id="SSF53756">
    <property type="entry name" value="UDP-Glycosyltransferase/glycogen phosphorylase"/>
    <property type="match status" value="1"/>
</dbReference>
<dbReference type="InterPro" id="IPR028098">
    <property type="entry name" value="Glyco_trans_4-like_N"/>
</dbReference>
<dbReference type="Gene3D" id="3.40.50.2000">
    <property type="entry name" value="Glycogen Phosphorylase B"/>
    <property type="match status" value="2"/>
</dbReference>
<evidence type="ECO:0000313" key="4">
    <source>
        <dbReference type="Proteomes" id="UP000094828"/>
    </source>
</evidence>
<protein>
    <submittedName>
        <fullName evidence="3">Glycosyl transferase family 1</fullName>
    </submittedName>
</protein>
<comment type="caution">
    <text evidence="3">The sequence shown here is derived from an EMBL/GenBank/DDBJ whole genome shotgun (WGS) entry which is preliminary data.</text>
</comment>
<dbReference type="RefSeq" id="WP_068847890.1">
    <property type="nucleotide sequence ID" value="NZ_LYDR01000090.1"/>
</dbReference>